<organism evidence="1 2">
    <name type="scientific">Brachionus plicatilis</name>
    <name type="common">Marine rotifer</name>
    <name type="synonym">Brachionus muelleri</name>
    <dbReference type="NCBI Taxonomy" id="10195"/>
    <lineage>
        <taxon>Eukaryota</taxon>
        <taxon>Metazoa</taxon>
        <taxon>Spiralia</taxon>
        <taxon>Gnathifera</taxon>
        <taxon>Rotifera</taxon>
        <taxon>Eurotatoria</taxon>
        <taxon>Monogononta</taxon>
        <taxon>Pseudotrocha</taxon>
        <taxon>Ploima</taxon>
        <taxon>Brachionidae</taxon>
        <taxon>Brachionus</taxon>
    </lineage>
</organism>
<evidence type="ECO:0000313" key="1">
    <source>
        <dbReference type="EMBL" id="RNA16680.1"/>
    </source>
</evidence>
<dbReference type="AlphaFoldDB" id="A0A3M7QZA1"/>
<dbReference type="EMBL" id="REGN01004652">
    <property type="protein sequence ID" value="RNA16680.1"/>
    <property type="molecule type" value="Genomic_DNA"/>
</dbReference>
<sequence>MDMMLLARFWMKATGSTMYDVWQIVWEMMSSVELWLKSSREVSSITIDLMLSRLNPMPLNEPGIWVRSNTYRWFKFKLFISLEYRYSNVLIPCFDLIPSSNRNAL</sequence>
<comment type="caution">
    <text evidence="1">The sequence shown here is derived from an EMBL/GenBank/DDBJ whole genome shotgun (WGS) entry which is preliminary data.</text>
</comment>
<dbReference type="Proteomes" id="UP000276133">
    <property type="component" value="Unassembled WGS sequence"/>
</dbReference>
<gene>
    <name evidence="1" type="ORF">BpHYR1_031351</name>
</gene>
<evidence type="ECO:0000313" key="2">
    <source>
        <dbReference type="Proteomes" id="UP000276133"/>
    </source>
</evidence>
<accession>A0A3M7QZA1</accession>
<keyword evidence="2" id="KW-1185">Reference proteome</keyword>
<reference evidence="1 2" key="1">
    <citation type="journal article" date="2018" name="Sci. Rep.">
        <title>Genomic signatures of local adaptation to the degree of environmental predictability in rotifers.</title>
        <authorList>
            <person name="Franch-Gras L."/>
            <person name="Hahn C."/>
            <person name="Garcia-Roger E.M."/>
            <person name="Carmona M.J."/>
            <person name="Serra M."/>
            <person name="Gomez A."/>
        </authorList>
    </citation>
    <scope>NUCLEOTIDE SEQUENCE [LARGE SCALE GENOMIC DNA]</scope>
    <source>
        <strain evidence="1">HYR1</strain>
    </source>
</reference>
<proteinExistence type="predicted"/>
<name>A0A3M7QZA1_BRAPC</name>
<protein>
    <submittedName>
        <fullName evidence="1">Uncharacterized protein</fullName>
    </submittedName>
</protein>